<dbReference type="Gene3D" id="2.60.40.10">
    <property type="entry name" value="Immunoglobulins"/>
    <property type="match status" value="3"/>
</dbReference>
<dbReference type="RefSeq" id="WP_087394364.1">
    <property type="nucleotide sequence ID" value="NZ_JADMUD010000001.1"/>
</dbReference>
<keyword evidence="3" id="KW-0326">Glycosidase</keyword>
<dbReference type="PANTHER" id="PTHR43536:SF1">
    <property type="entry name" value="MANNOSYLGLYCOPROTEIN ENDO-BETA-MANNOSIDASE"/>
    <property type="match status" value="1"/>
</dbReference>
<dbReference type="PROSITE" id="PS50022">
    <property type="entry name" value="FA58C_3"/>
    <property type="match status" value="1"/>
</dbReference>
<dbReference type="GO" id="GO:0004553">
    <property type="term" value="F:hydrolase activity, hydrolyzing O-glycosyl compounds"/>
    <property type="evidence" value="ECO:0007669"/>
    <property type="project" value="InterPro"/>
</dbReference>
<dbReference type="InterPro" id="IPR036156">
    <property type="entry name" value="Beta-gal/glucu_dom_sf"/>
</dbReference>
<dbReference type="Pfam" id="PF18368">
    <property type="entry name" value="Ig_GlcNase"/>
    <property type="match status" value="1"/>
</dbReference>
<comment type="similarity">
    <text evidence="1">Belongs to the glycosyl hydrolase 2 family.</text>
</comment>
<proteinExistence type="inferred from homology"/>
<reference evidence="6 7" key="1">
    <citation type="submission" date="2018-08" db="EMBL/GenBank/DDBJ databases">
        <title>A genome reference for cultivated species of the human gut microbiota.</title>
        <authorList>
            <person name="Zou Y."/>
            <person name="Xue W."/>
            <person name="Luo G."/>
        </authorList>
    </citation>
    <scope>NUCLEOTIDE SEQUENCE [LARGE SCALE GENOMIC DNA]</scope>
    <source>
        <strain evidence="6 7">AF16-14</strain>
    </source>
</reference>
<dbReference type="InterPro" id="IPR013783">
    <property type="entry name" value="Ig-like_fold"/>
</dbReference>
<dbReference type="GO" id="GO:0005975">
    <property type="term" value="P:carbohydrate metabolic process"/>
    <property type="evidence" value="ECO:0007669"/>
    <property type="project" value="InterPro"/>
</dbReference>
<dbReference type="Gene3D" id="2.60.120.260">
    <property type="entry name" value="Galactose-binding domain-like"/>
    <property type="match status" value="2"/>
</dbReference>
<evidence type="ECO:0000256" key="1">
    <source>
        <dbReference type="ARBA" id="ARBA00007401"/>
    </source>
</evidence>
<dbReference type="SUPFAM" id="SSF49303">
    <property type="entry name" value="beta-Galactosidase/glucuronidase domain"/>
    <property type="match status" value="3"/>
</dbReference>
<evidence type="ECO:0000313" key="7">
    <source>
        <dbReference type="Proteomes" id="UP000284243"/>
    </source>
</evidence>
<gene>
    <name evidence="6" type="ORF">DWW57_03745</name>
</gene>
<feature type="chain" id="PRO_5019307023" evidence="4">
    <location>
        <begin position="20"/>
        <end position="982"/>
    </location>
</feature>
<dbReference type="InterPro" id="IPR017853">
    <property type="entry name" value="GH"/>
</dbReference>
<dbReference type="SUPFAM" id="SSF51445">
    <property type="entry name" value="(Trans)glycosidases"/>
    <property type="match status" value="1"/>
</dbReference>
<organism evidence="6 7">
    <name type="scientific">Odoribacter splanchnicus</name>
    <dbReference type="NCBI Taxonomy" id="28118"/>
    <lineage>
        <taxon>Bacteria</taxon>
        <taxon>Pseudomonadati</taxon>
        <taxon>Bacteroidota</taxon>
        <taxon>Bacteroidia</taxon>
        <taxon>Bacteroidales</taxon>
        <taxon>Odoribacteraceae</taxon>
        <taxon>Odoribacter</taxon>
    </lineage>
</organism>
<dbReference type="InterPro" id="IPR043534">
    <property type="entry name" value="EBDG/EBM"/>
</dbReference>
<dbReference type="InterPro" id="IPR008979">
    <property type="entry name" value="Galactose-bd-like_sf"/>
</dbReference>
<evidence type="ECO:0000313" key="6">
    <source>
        <dbReference type="EMBL" id="RGU58228.1"/>
    </source>
</evidence>
<dbReference type="Gene3D" id="3.20.20.80">
    <property type="entry name" value="Glycosidases"/>
    <property type="match status" value="1"/>
</dbReference>
<evidence type="ECO:0000256" key="4">
    <source>
        <dbReference type="SAM" id="SignalP"/>
    </source>
</evidence>
<dbReference type="Proteomes" id="UP000284243">
    <property type="component" value="Unassembled WGS sequence"/>
</dbReference>
<evidence type="ECO:0000256" key="2">
    <source>
        <dbReference type="ARBA" id="ARBA00022801"/>
    </source>
</evidence>
<dbReference type="InterPro" id="IPR000421">
    <property type="entry name" value="FA58C"/>
</dbReference>
<accession>A0A412TWH6</accession>
<feature type="domain" description="F5/8 type C" evidence="5">
    <location>
        <begin position="703"/>
        <end position="838"/>
    </location>
</feature>
<feature type="signal peptide" evidence="4">
    <location>
        <begin position="1"/>
        <end position="19"/>
    </location>
</feature>
<dbReference type="SUPFAM" id="SSF49785">
    <property type="entry name" value="Galactose-binding domain-like"/>
    <property type="match status" value="2"/>
</dbReference>
<protein>
    <submittedName>
        <fullName evidence="6">Beta-mannosidase</fullName>
    </submittedName>
</protein>
<dbReference type="PANTHER" id="PTHR43536">
    <property type="entry name" value="MANNOSYLGLYCOPROTEIN ENDO-BETA-MANNOSIDASE"/>
    <property type="match status" value="1"/>
</dbReference>
<dbReference type="Pfam" id="PF00703">
    <property type="entry name" value="Glyco_hydro_2"/>
    <property type="match status" value="1"/>
</dbReference>
<dbReference type="Pfam" id="PF22666">
    <property type="entry name" value="Glyco_hydro_2_N2"/>
    <property type="match status" value="1"/>
</dbReference>
<dbReference type="InterPro" id="IPR041351">
    <property type="entry name" value="Ig_GlcNase"/>
</dbReference>
<name>A0A412TWH6_9BACT</name>
<sequence>MIKIQLASLLLLLSFAVHAQTEYYSLNSPDSNVHWKVKPQAETDTDSLQLFRSDYPLKDWVDAIVPGTVFSSYVAAGLEKDPNFGDNIYQVDKTKYDRSYWYRTEFSVPASFTQEKIWLHFQGINRRGEVFLNGHRLGLLDGFMHRGKFDITALINPAGRNVLAVLVQTPQHPMANFASPTYICSGGWDWIPYVPGLNSGITDKVFLSNSGPVTLEDPWIRTLLPTNARADLVIAVTAKNNSSAQQEVTLKGVIQPGSIEFTQKISIAPHRSAEIKLDKSDFPQLVIHNPLLWWPNGYGAPNLYTCQFRLCLGEKVSDTQTTTFGIKRYSYDNEGGVLHLSINGKRIFVKGANWGMPEYLLRCRGKEYDTKVRLHQEMHFNMIRNWLGSTTDDEFYEACDKYGLLVWDDFWLNSNPNLPEDIHCFNFNAIEKIKRVRNHPCIAVWCGNNEGWPEPPLDNWLKENIATFDANDRRYQSNSHEGDLSGSGLWGNHDPRWYFTAYPTSLGGTPGWGFRTEIGTAVFPNYESFRKFMPADKQWPRNEMWDKHFFGPWAFNATPDQYDAAIAERYGKPENIEEYCRKAQLLNIETNQAMYEGWLDHMWEDASGIITWMGQSAYPSMVWQTYDYYYDLTGAFWGARKACEPLHIQWNPLTNSVKVVNTTSRDQEHLTAEVAVYNSDGSEVETLRCRQKISAYSNTATHCFTIPFYKHVTDIAQNKPVVVSSTENGRPEDVTDRNEGTRWASQTGDNEWLYIDLQQPVNIYGVGLNWETAYGKEYKIQVSNDAQHWQDVYHVQSGKTGKQDLFFDDVKARYVKVQGIKRGTGWGYSLWEMKVYGGTPHVDGLSDVHFLKLRLSGQDGHTISENLYWRGIHRADFTALNRLPKVKLKVSSKSIRQGDKQLLMAKITNPASSPAVAFANWVQVRNSKTGERILPVIMSDNYFTLLKGETREIRIEFDAALLKDGAQAILTVEPYNNAEIVK</sequence>
<dbReference type="AlphaFoldDB" id="A0A412TWH6"/>
<keyword evidence="4" id="KW-0732">Signal</keyword>
<dbReference type="InterPro" id="IPR006102">
    <property type="entry name" value="Ig-like_GH2"/>
</dbReference>
<dbReference type="Pfam" id="PF00754">
    <property type="entry name" value="F5_F8_type_C"/>
    <property type="match status" value="1"/>
</dbReference>
<dbReference type="EMBL" id="QRYC01000003">
    <property type="protein sequence ID" value="RGU58228.1"/>
    <property type="molecule type" value="Genomic_DNA"/>
</dbReference>
<evidence type="ECO:0000256" key="3">
    <source>
        <dbReference type="ARBA" id="ARBA00023295"/>
    </source>
</evidence>
<dbReference type="InterPro" id="IPR054593">
    <property type="entry name" value="Beta-mannosidase-like_N2"/>
</dbReference>
<keyword evidence="2" id="KW-0378">Hydrolase</keyword>
<evidence type="ECO:0000259" key="5">
    <source>
        <dbReference type="PROSITE" id="PS50022"/>
    </source>
</evidence>
<comment type="caution">
    <text evidence="6">The sequence shown here is derived from an EMBL/GenBank/DDBJ whole genome shotgun (WGS) entry which is preliminary data.</text>
</comment>